<organism evidence="1 2">
    <name type="scientific">Leptospira idonii</name>
    <dbReference type="NCBI Taxonomy" id="1193500"/>
    <lineage>
        <taxon>Bacteria</taxon>
        <taxon>Pseudomonadati</taxon>
        <taxon>Spirochaetota</taxon>
        <taxon>Spirochaetia</taxon>
        <taxon>Leptospirales</taxon>
        <taxon>Leptospiraceae</taxon>
        <taxon>Leptospira</taxon>
    </lineage>
</organism>
<proteinExistence type="predicted"/>
<dbReference type="AlphaFoldDB" id="A0A4R9M5B6"/>
<accession>A0A4R9M5B6</accession>
<sequence>MEKNEILINGLDFKNWEFVRKRIFSELPEENHYDFQDDEDSSNTSFMVPQELCDRLKYIDGKPCTFSVKIRNLLEDSASLIYQGMITGRRRKITRTYQSQGLNLKKVSCRVVSQSLMEMDIISHALGISRSALLSLMLEWEVTGWLDIVRGAGLARDTTSLKILESNQRFDRTTYTKIAEYRVKITHLVDS</sequence>
<evidence type="ECO:0000313" key="1">
    <source>
        <dbReference type="EMBL" id="TGN20897.1"/>
    </source>
</evidence>
<gene>
    <name evidence="1" type="ORF">EHS15_01540</name>
</gene>
<dbReference type="EMBL" id="RQHW01000003">
    <property type="protein sequence ID" value="TGN20897.1"/>
    <property type="molecule type" value="Genomic_DNA"/>
</dbReference>
<reference evidence="1" key="1">
    <citation type="journal article" date="2019" name="PLoS Negl. Trop. Dis.">
        <title>Revisiting the worldwide diversity of Leptospira species in the environment.</title>
        <authorList>
            <person name="Vincent A.T."/>
            <person name="Schiettekatte O."/>
            <person name="Bourhy P."/>
            <person name="Veyrier F.J."/>
            <person name="Picardeau M."/>
        </authorList>
    </citation>
    <scope>NUCLEOTIDE SEQUENCE [LARGE SCALE GENOMIC DNA]</scope>
    <source>
        <strain evidence="1">201300427</strain>
    </source>
</reference>
<protein>
    <submittedName>
        <fullName evidence="1">DUF1564 family protein</fullName>
    </submittedName>
</protein>
<dbReference type="RefSeq" id="WP_135758770.1">
    <property type="nucleotide sequence ID" value="NZ_RQHW01000003.1"/>
</dbReference>
<keyword evidence="2" id="KW-1185">Reference proteome</keyword>
<evidence type="ECO:0000313" key="2">
    <source>
        <dbReference type="Proteomes" id="UP000298058"/>
    </source>
</evidence>
<dbReference type="Proteomes" id="UP000298058">
    <property type="component" value="Unassembled WGS sequence"/>
</dbReference>
<dbReference type="OrthoDB" id="326147at2"/>
<name>A0A4R9M5B6_9LEPT</name>
<dbReference type="Pfam" id="PF07600">
    <property type="entry name" value="DUF1564"/>
    <property type="match status" value="1"/>
</dbReference>
<comment type="caution">
    <text evidence="1">The sequence shown here is derived from an EMBL/GenBank/DDBJ whole genome shotgun (WGS) entry which is preliminary data.</text>
</comment>
<dbReference type="InterPro" id="IPR011458">
    <property type="entry name" value="DUF1564"/>
</dbReference>